<accession>A0A1I7XTQ0</accession>
<dbReference type="AlphaFoldDB" id="A0A1I7XTQ0"/>
<organism evidence="10 11">
    <name type="scientific">Heterorhabditis bacteriophora</name>
    <name type="common">Entomopathogenic nematode worm</name>
    <dbReference type="NCBI Taxonomy" id="37862"/>
    <lineage>
        <taxon>Eukaryota</taxon>
        <taxon>Metazoa</taxon>
        <taxon>Ecdysozoa</taxon>
        <taxon>Nematoda</taxon>
        <taxon>Chromadorea</taxon>
        <taxon>Rhabditida</taxon>
        <taxon>Rhabditina</taxon>
        <taxon>Rhabditomorpha</taxon>
        <taxon>Strongyloidea</taxon>
        <taxon>Heterorhabditidae</taxon>
        <taxon>Heterorhabditis</taxon>
    </lineage>
</organism>
<dbReference type="InterPro" id="IPR001054">
    <property type="entry name" value="A/G_cyclase"/>
</dbReference>
<evidence type="ECO:0000256" key="5">
    <source>
        <dbReference type="ARBA" id="ARBA00022989"/>
    </source>
</evidence>
<dbReference type="InterPro" id="IPR050401">
    <property type="entry name" value="Cyclic_nucleotide_synthase"/>
</dbReference>
<evidence type="ECO:0000256" key="8">
    <source>
        <dbReference type="ARBA" id="ARBA00023239"/>
    </source>
</evidence>
<keyword evidence="3" id="KW-0812">Transmembrane</keyword>
<comment type="catalytic activity">
    <reaction evidence="1">
        <text>GTP = 3',5'-cyclic GMP + diphosphate</text>
        <dbReference type="Rhea" id="RHEA:13665"/>
        <dbReference type="ChEBI" id="CHEBI:33019"/>
        <dbReference type="ChEBI" id="CHEBI:37565"/>
        <dbReference type="ChEBI" id="CHEBI:57746"/>
        <dbReference type="EC" id="4.6.1.2"/>
    </reaction>
</comment>
<dbReference type="Proteomes" id="UP000095283">
    <property type="component" value="Unplaced"/>
</dbReference>
<evidence type="ECO:0000256" key="6">
    <source>
        <dbReference type="ARBA" id="ARBA00023136"/>
    </source>
</evidence>
<evidence type="ECO:0000259" key="9">
    <source>
        <dbReference type="Pfam" id="PF00211"/>
    </source>
</evidence>
<dbReference type="PANTHER" id="PTHR11920:SF498">
    <property type="entry name" value="RECEPTOR-TYPE GUANYLATE CYCLASE GCY-8"/>
    <property type="match status" value="1"/>
</dbReference>
<keyword evidence="5" id="KW-1133">Transmembrane helix</keyword>
<dbReference type="GO" id="GO:0035556">
    <property type="term" value="P:intracellular signal transduction"/>
    <property type="evidence" value="ECO:0007669"/>
    <property type="project" value="InterPro"/>
</dbReference>
<proteinExistence type="predicted"/>
<evidence type="ECO:0000256" key="1">
    <source>
        <dbReference type="ARBA" id="ARBA00001436"/>
    </source>
</evidence>
<dbReference type="PANTHER" id="PTHR11920">
    <property type="entry name" value="GUANYLYL CYCLASE"/>
    <property type="match status" value="1"/>
</dbReference>
<dbReference type="GO" id="GO:0004383">
    <property type="term" value="F:guanylate cyclase activity"/>
    <property type="evidence" value="ECO:0007669"/>
    <property type="project" value="UniProtKB-EC"/>
</dbReference>
<protein>
    <submittedName>
        <fullName evidence="11">Guanylate cyclase domain-containing protein</fullName>
    </submittedName>
</protein>
<dbReference type="GO" id="GO:0007168">
    <property type="term" value="P:receptor guanylyl cyclase signaling pathway"/>
    <property type="evidence" value="ECO:0007669"/>
    <property type="project" value="TreeGrafter"/>
</dbReference>
<dbReference type="SUPFAM" id="SSF55073">
    <property type="entry name" value="Nucleotide cyclase"/>
    <property type="match status" value="1"/>
</dbReference>
<evidence type="ECO:0000256" key="3">
    <source>
        <dbReference type="ARBA" id="ARBA00022692"/>
    </source>
</evidence>
<evidence type="ECO:0000313" key="10">
    <source>
        <dbReference type="Proteomes" id="UP000095283"/>
    </source>
</evidence>
<dbReference type="Gene3D" id="3.30.70.1230">
    <property type="entry name" value="Nucleotide cyclase"/>
    <property type="match status" value="1"/>
</dbReference>
<feature type="domain" description="Guanylate cyclase" evidence="9">
    <location>
        <begin position="1"/>
        <end position="53"/>
    </location>
</feature>
<keyword evidence="4" id="KW-0547">Nucleotide-binding</keyword>
<dbReference type="GO" id="GO:0000166">
    <property type="term" value="F:nucleotide binding"/>
    <property type="evidence" value="ECO:0007669"/>
    <property type="project" value="UniProtKB-KW"/>
</dbReference>
<dbReference type="GO" id="GO:0005886">
    <property type="term" value="C:plasma membrane"/>
    <property type="evidence" value="ECO:0007669"/>
    <property type="project" value="TreeGrafter"/>
</dbReference>
<dbReference type="GO" id="GO:0004016">
    <property type="term" value="F:adenylate cyclase activity"/>
    <property type="evidence" value="ECO:0007669"/>
    <property type="project" value="TreeGrafter"/>
</dbReference>
<keyword evidence="7" id="KW-0325">Glycoprotein</keyword>
<dbReference type="Pfam" id="PF00211">
    <property type="entry name" value="Guanylate_cyc"/>
    <property type="match status" value="1"/>
</dbReference>
<keyword evidence="8" id="KW-0456">Lyase</keyword>
<dbReference type="GO" id="GO:0001653">
    <property type="term" value="F:peptide receptor activity"/>
    <property type="evidence" value="ECO:0007669"/>
    <property type="project" value="TreeGrafter"/>
</dbReference>
<evidence type="ECO:0000313" key="11">
    <source>
        <dbReference type="WBParaSite" id="Hba_20868"/>
    </source>
</evidence>
<keyword evidence="6" id="KW-0472">Membrane</keyword>
<evidence type="ECO:0000256" key="2">
    <source>
        <dbReference type="ARBA" id="ARBA00004370"/>
    </source>
</evidence>
<keyword evidence="10" id="KW-1185">Reference proteome</keyword>
<evidence type="ECO:0000256" key="4">
    <source>
        <dbReference type="ARBA" id="ARBA00022741"/>
    </source>
</evidence>
<dbReference type="WBParaSite" id="Hba_20868">
    <property type="protein sequence ID" value="Hba_20868"/>
    <property type="gene ID" value="Hba_20868"/>
</dbReference>
<comment type="subcellular location">
    <subcellularLocation>
        <location evidence="2">Membrane</location>
    </subcellularLocation>
</comment>
<dbReference type="InterPro" id="IPR029787">
    <property type="entry name" value="Nucleotide_cyclase"/>
</dbReference>
<sequence>MASRMESTGAPEMIQVSQQARDLLANVYPEFITELRGEVEIKGKGMCKTYWLVRKEKDFFTKTS</sequence>
<name>A0A1I7XTQ0_HETBA</name>
<reference evidence="11" key="1">
    <citation type="submission" date="2016-11" db="UniProtKB">
        <authorList>
            <consortium name="WormBaseParasite"/>
        </authorList>
    </citation>
    <scope>IDENTIFICATION</scope>
</reference>
<evidence type="ECO:0000256" key="7">
    <source>
        <dbReference type="ARBA" id="ARBA00023180"/>
    </source>
</evidence>